<feature type="transmembrane region" description="Helical" evidence="12">
    <location>
        <begin position="301"/>
        <end position="324"/>
    </location>
</feature>
<evidence type="ECO:0000313" key="15">
    <source>
        <dbReference type="EMBL" id="GAQ89049.1"/>
    </source>
</evidence>
<dbReference type="InterPro" id="IPR000644">
    <property type="entry name" value="CBS_dom"/>
</dbReference>
<dbReference type="Proteomes" id="UP000054558">
    <property type="component" value="Unassembled WGS sequence"/>
</dbReference>
<dbReference type="SMART" id="SM00116">
    <property type="entry name" value="CBS"/>
    <property type="match status" value="2"/>
</dbReference>
<protein>
    <recommendedName>
        <fullName evidence="12">Chloride channel protein</fullName>
    </recommendedName>
</protein>
<dbReference type="OMA" id="RMSMAIC"/>
<feature type="transmembrane region" description="Helical" evidence="12">
    <location>
        <begin position="381"/>
        <end position="401"/>
    </location>
</feature>
<evidence type="ECO:0000256" key="12">
    <source>
        <dbReference type="RuleBase" id="RU361221"/>
    </source>
</evidence>
<evidence type="ECO:0000256" key="4">
    <source>
        <dbReference type="ARBA" id="ARBA00022692"/>
    </source>
</evidence>
<dbReference type="STRING" id="105231.A0A1Y1IHS0"/>
<evidence type="ECO:0000256" key="10">
    <source>
        <dbReference type="ARBA" id="ARBA00023214"/>
    </source>
</evidence>
<dbReference type="SUPFAM" id="SSF54631">
    <property type="entry name" value="CBS-domain pair"/>
    <property type="match status" value="1"/>
</dbReference>
<feature type="compositionally biased region" description="Low complexity" evidence="13">
    <location>
        <begin position="894"/>
        <end position="906"/>
    </location>
</feature>
<evidence type="ECO:0000256" key="13">
    <source>
        <dbReference type="SAM" id="MobiDB-lite"/>
    </source>
</evidence>
<evidence type="ECO:0000313" key="16">
    <source>
        <dbReference type="Proteomes" id="UP000054558"/>
    </source>
</evidence>
<dbReference type="CDD" id="cd04591">
    <property type="entry name" value="CBS_pair_voltage-gated_CLC_euk_bac"/>
    <property type="match status" value="1"/>
</dbReference>
<keyword evidence="9 12" id="KW-0472">Membrane</keyword>
<evidence type="ECO:0000256" key="11">
    <source>
        <dbReference type="PROSITE-ProRule" id="PRU00703"/>
    </source>
</evidence>
<feature type="transmembrane region" description="Helical" evidence="12">
    <location>
        <begin position="505"/>
        <end position="529"/>
    </location>
</feature>
<feature type="transmembrane region" description="Helical" evidence="12">
    <location>
        <begin position="570"/>
        <end position="592"/>
    </location>
</feature>
<feature type="transmembrane region" description="Helical" evidence="12">
    <location>
        <begin position="416"/>
        <end position="436"/>
    </location>
</feature>
<evidence type="ECO:0000256" key="2">
    <source>
        <dbReference type="ARBA" id="ARBA00009476"/>
    </source>
</evidence>
<dbReference type="Gene3D" id="1.10.3080.10">
    <property type="entry name" value="Clc chloride channel"/>
    <property type="match status" value="1"/>
</dbReference>
<keyword evidence="16" id="KW-1185">Reference proteome</keyword>
<feature type="transmembrane region" description="Helical" evidence="12">
    <location>
        <begin position="199"/>
        <end position="217"/>
    </location>
</feature>
<name>A0A1Y1IHS0_KLENI</name>
<dbReference type="PANTHER" id="PTHR11689">
    <property type="entry name" value="CHLORIDE CHANNEL PROTEIN CLC FAMILY MEMBER"/>
    <property type="match status" value="1"/>
</dbReference>
<dbReference type="Pfam" id="PF00654">
    <property type="entry name" value="Voltage_CLC"/>
    <property type="match status" value="1"/>
</dbReference>
<gene>
    <name evidence="15" type="ORF">KFL_004820090</name>
</gene>
<accession>A0A1Y1IHS0</accession>
<feature type="transmembrane region" description="Helical" evidence="12">
    <location>
        <begin position="598"/>
        <end position="615"/>
    </location>
</feature>
<feature type="transmembrane region" description="Helical" evidence="12">
    <location>
        <begin position="168"/>
        <end position="193"/>
    </location>
</feature>
<dbReference type="AlphaFoldDB" id="A0A1Y1IHS0"/>
<dbReference type="InterPro" id="IPR014743">
    <property type="entry name" value="Cl-channel_core"/>
</dbReference>
<feature type="region of interest" description="Disordered" evidence="13">
    <location>
        <begin position="711"/>
        <end position="733"/>
    </location>
</feature>
<feature type="domain" description="CBS" evidence="14">
    <location>
        <begin position="654"/>
        <end position="712"/>
    </location>
</feature>
<comment type="similarity">
    <text evidence="2 12">Belongs to the chloride channel (TC 2.A.49) family.</text>
</comment>
<dbReference type="PRINTS" id="PR00762">
    <property type="entry name" value="CLCHANNEL"/>
</dbReference>
<evidence type="ECO:0000259" key="14">
    <source>
        <dbReference type="PROSITE" id="PS51371"/>
    </source>
</evidence>
<keyword evidence="10 12" id="KW-0868">Chloride</keyword>
<dbReference type="OrthoDB" id="428525at2759"/>
<dbReference type="GO" id="GO:0022857">
    <property type="term" value="F:transmembrane transporter activity"/>
    <property type="evidence" value="ECO:0000318"/>
    <property type="project" value="GO_Central"/>
</dbReference>
<evidence type="ECO:0000256" key="3">
    <source>
        <dbReference type="ARBA" id="ARBA00022448"/>
    </source>
</evidence>
<evidence type="ECO:0000256" key="6">
    <source>
        <dbReference type="ARBA" id="ARBA00022989"/>
    </source>
</evidence>
<dbReference type="GO" id="GO:0016020">
    <property type="term" value="C:membrane"/>
    <property type="evidence" value="ECO:0007669"/>
    <property type="project" value="UniProtKB-SubCell"/>
</dbReference>
<evidence type="ECO:0000256" key="5">
    <source>
        <dbReference type="ARBA" id="ARBA00022737"/>
    </source>
</evidence>
<sequence length="926" mass="102100">MGNGERVNKGHRELEAGGCRGLSKSEEALEENKCQKMVRAENLCRKMEKPLLEEISAEAQKRQPSLTIDEIEDCNRDLNDGEDYTLENSLESQDYDSLSYSQSSSRIQEPEHKHVFGYSGSTLAKYITTITIGILTGMVAFGMESTVEVIIEKKNEWLQDTLITRSPYFAYFGAVLFGIGLISVAVCLVSFWAPAAAGGGVTLVIAYLNGIAVPDFLRGSTLITKIIGTICTTTSGLALGPEAPLVHIGSAIASALTWPVLSKRQATTEDDERGDRSWIERLTHPAGMSYDFHNDVDRREFISAGAAAGLAAVFGAPIGGVLFSLEEASSFWSRKVMWRSLLSCACATLTLSFLHERRFSLSFPGLLAFRGLKPIFKLQELPFFFVTAAAAGVLGSLLNLIHGKLNNFRPCASRKGLRILEACTVVTLSISAVFILSQQFGRCLPQPDEWHHPGTNEHYGIKFTCKQVEGEPLYYNDLATMFMSVPHETIKKLFKMSLASQGHRVYFTLPSLAIFASAFFSMFCLAYGLAVPGGLFMPSIMTGASFGGVLGCLFQMYFKMWEIEPGLHALIGATAMLGGVFRSSISLVVIMVEGTGGINFILPIILAVVMANWVSHHLHPSGAYESDIEKLSHIPFLHAEAPRKLLSFRAEDIMAHNVVGFREIVRVADVVQILRKTLHNGFPVFSEDGRLVGLILRSQLLVLLEHQHFVPMPQHPGHRSSTRRDSFSSSTSAKHRMLERAMRMYHLIHNPHRRYLNSTPETVDALNVDRDRSSEAERALLGGEHDPENGGASSSPNGSPTDAVGRDVANLALDLTPFMNRAPLTVRRECSAQRVYILFRSLGLRHLLVVSSRNLVIGIITRKDLVNAERTFEGRIESYEDQVSRHSRQATPNTHPSITSPIASSPTHHRAHTSSRSVEDVLFSLP</sequence>
<proteinExistence type="inferred from homology"/>
<dbReference type="EMBL" id="DF237431">
    <property type="protein sequence ID" value="GAQ89049.1"/>
    <property type="molecule type" value="Genomic_DNA"/>
</dbReference>
<feature type="transmembrane region" description="Helical" evidence="12">
    <location>
        <begin position="336"/>
        <end position="354"/>
    </location>
</feature>
<dbReference type="Gene3D" id="3.10.580.10">
    <property type="entry name" value="CBS-domain"/>
    <property type="match status" value="2"/>
</dbReference>
<keyword evidence="4 12" id="KW-0812">Transmembrane</keyword>
<feature type="domain" description="CBS" evidence="14">
    <location>
        <begin position="819"/>
        <end position="878"/>
    </location>
</feature>
<keyword evidence="6 12" id="KW-1133">Transmembrane helix</keyword>
<feature type="region of interest" description="Disordered" evidence="13">
    <location>
        <begin position="881"/>
        <end position="918"/>
    </location>
</feature>
<evidence type="ECO:0000256" key="8">
    <source>
        <dbReference type="ARBA" id="ARBA00023122"/>
    </source>
</evidence>
<comment type="subcellular location">
    <subcellularLocation>
        <location evidence="1 12">Membrane</location>
        <topology evidence="1 12">Multi-pass membrane protein</topology>
    </subcellularLocation>
</comment>
<evidence type="ECO:0000256" key="1">
    <source>
        <dbReference type="ARBA" id="ARBA00004141"/>
    </source>
</evidence>
<dbReference type="InterPro" id="IPR046342">
    <property type="entry name" value="CBS_dom_sf"/>
</dbReference>
<keyword evidence="7 12" id="KW-0406">Ion transport</keyword>
<dbReference type="GO" id="GO:0005254">
    <property type="term" value="F:chloride channel activity"/>
    <property type="evidence" value="ECO:0007669"/>
    <property type="project" value="UniProtKB-UniRule"/>
</dbReference>
<reference evidence="15 16" key="1">
    <citation type="journal article" date="2014" name="Nat. Commun.">
        <title>Klebsormidium flaccidum genome reveals primary factors for plant terrestrial adaptation.</title>
        <authorList>
            <person name="Hori K."/>
            <person name="Maruyama F."/>
            <person name="Fujisawa T."/>
            <person name="Togashi T."/>
            <person name="Yamamoto N."/>
            <person name="Seo M."/>
            <person name="Sato S."/>
            <person name="Yamada T."/>
            <person name="Mori H."/>
            <person name="Tajima N."/>
            <person name="Moriyama T."/>
            <person name="Ikeuchi M."/>
            <person name="Watanabe M."/>
            <person name="Wada H."/>
            <person name="Kobayashi K."/>
            <person name="Saito M."/>
            <person name="Masuda T."/>
            <person name="Sasaki-Sekimoto Y."/>
            <person name="Mashiguchi K."/>
            <person name="Awai K."/>
            <person name="Shimojima M."/>
            <person name="Masuda S."/>
            <person name="Iwai M."/>
            <person name="Nobusawa T."/>
            <person name="Narise T."/>
            <person name="Kondo S."/>
            <person name="Saito H."/>
            <person name="Sato R."/>
            <person name="Murakawa M."/>
            <person name="Ihara Y."/>
            <person name="Oshima-Yamada Y."/>
            <person name="Ohtaka K."/>
            <person name="Satoh M."/>
            <person name="Sonobe K."/>
            <person name="Ishii M."/>
            <person name="Ohtani R."/>
            <person name="Kanamori-Sato M."/>
            <person name="Honoki R."/>
            <person name="Miyazaki D."/>
            <person name="Mochizuki H."/>
            <person name="Umetsu J."/>
            <person name="Higashi K."/>
            <person name="Shibata D."/>
            <person name="Kamiya Y."/>
            <person name="Sato N."/>
            <person name="Nakamura Y."/>
            <person name="Tabata S."/>
            <person name="Ida S."/>
            <person name="Kurokawa K."/>
            <person name="Ohta H."/>
        </authorList>
    </citation>
    <scope>NUCLEOTIDE SEQUENCE [LARGE SCALE GENOMIC DNA]</scope>
    <source>
        <strain evidence="15 16">NIES-2285</strain>
    </source>
</reference>
<evidence type="ECO:0000256" key="9">
    <source>
        <dbReference type="ARBA" id="ARBA00023136"/>
    </source>
</evidence>
<organism evidence="15 16">
    <name type="scientific">Klebsormidium nitens</name>
    <name type="common">Green alga</name>
    <name type="synonym">Ulothrix nitens</name>
    <dbReference type="NCBI Taxonomy" id="105231"/>
    <lineage>
        <taxon>Eukaryota</taxon>
        <taxon>Viridiplantae</taxon>
        <taxon>Streptophyta</taxon>
        <taxon>Klebsormidiophyceae</taxon>
        <taxon>Klebsormidiales</taxon>
        <taxon>Klebsormidiaceae</taxon>
        <taxon>Klebsormidium</taxon>
    </lineage>
</organism>
<dbReference type="Pfam" id="PF00571">
    <property type="entry name" value="CBS"/>
    <property type="match status" value="2"/>
</dbReference>
<dbReference type="PROSITE" id="PS51371">
    <property type="entry name" value="CBS"/>
    <property type="match status" value="2"/>
</dbReference>
<feature type="region of interest" description="Disordered" evidence="13">
    <location>
        <begin position="1"/>
        <end position="22"/>
    </location>
</feature>
<keyword evidence="8 11" id="KW-0129">CBS domain</keyword>
<dbReference type="SUPFAM" id="SSF81340">
    <property type="entry name" value="Clc chloride channel"/>
    <property type="match status" value="1"/>
</dbReference>
<feature type="transmembrane region" description="Helical" evidence="12">
    <location>
        <begin position="126"/>
        <end position="147"/>
    </location>
</feature>
<dbReference type="InterPro" id="IPR001807">
    <property type="entry name" value="ClC"/>
</dbReference>
<feature type="transmembrane region" description="Helical" evidence="12">
    <location>
        <begin position="535"/>
        <end position="558"/>
    </location>
</feature>
<keyword evidence="3 12" id="KW-0813">Transport</keyword>
<feature type="compositionally biased region" description="Basic and acidic residues" evidence="13">
    <location>
        <begin position="1"/>
        <end position="15"/>
    </location>
</feature>
<feature type="compositionally biased region" description="Low complexity" evidence="13">
    <location>
        <begin position="789"/>
        <end position="800"/>
    </location>
</feature>
<keyword evidence="5" id="KW-0677">Repeat</keyword>
<dbReference type="PANTHER" id="PTHR11689:SF161">
    <property type="entry name" value="CHLORIDE CHANNEL PROTEIN"/>
    <property type="match status" value="1"/>
</dbReference>
<dbReference type="InterPro" id="IPR051280">
    <property type="entry name" value="Cl-channel/antiporter"/>
</dbReference>
<evidence type="ECO:0000256" key="7">
    <source>
        <dbReference type="ARBA" id="ARBA00023065"/>
    </source>
</evidence>
<feature type="region of interest" description="Disordered" evidence="13">
    <location>
        <begin position="782"/>
        <end position="804"/>
    </location>
</feature>